<evidence type="ECO:0000256" key="4">
    <source>
        <dbReference type="PROSITE-ProRule" id="PRU01091"/>
    </source>
</evidence>
<dbReference type="Pfam" id="PF13424">
    <property type="entry name" value="TPR_12"/>
    <property type="match status" value="1"/>
</dbReference>
<organism evidence="6 7">
    <name type="scientific">Streptomyces qinzhouensis</name>
    <dbReference type="NCBI Taxonomy" id="2599401"/>
    <lineage>
        <taxon>Bacteria</taxon>
        <taxon>Bacillati</taxon>
        <taxon>Actinomycetota</taxon>
        <taxon>Actinomycetes</taxon>
        <taxon>Kitasatosporales</taxon>
        <taxon>Streptomycetaceae</taxon>
        <taxon>Streptomyces</taxon>
    </lineage>
</organism>
<dbReference type="PROSITE" id="PS51755">
    <property type="entry name" value="OMPR_PHOB"/>
    <property type="match status" value="1"/>
</dbReference>
<protein>
    <submittedName>
        <fullName evidence="6">AfsR/SARP family transcriptional regulator</fullName>
    </submittedName>
</protein>
<dbReference type="PRINTS" id="PR00364">
    <property type="entry name" value="DISEASERSIST"/>
</dbReference>
<dbReference type="SUPFAM" id="SSF52540">
    <property type="entry name" value="P-loop containing nucleoside triphosphate hydrolases"/>
    <property type="match status" value="1"/>
</dbReference>
<dbReference type="Gene3D" id="1.25.40.10">
    <property type="entry name" value="Tetratricopeptide repeat domain"/>
    <property type="match status" value="2"/>
</dbReference>
<feature type="domain" description="OmpR/PhoB-type" evidence="5">
    <location>
        <begin position="58"/>
        <end position="161"/>
    </location>
</feature>
<name>A0A5B8JFB1_9ACTN</name>
<keyword evidence="2" id="KW-0902">Two-component regulatory system</keyword>
<dbReference type="InterPro" id="IPR016032">
    <property type="entry name" value="Sig_transdc_resp-reg_C-effctor"/>
</dbReference>
<dbReference type="SUPFAM" id="SSF48452">
    <property type="entry name" value="TPR-like"/>
    <property type="match status" value="2"/>
</dbReference>
<dbReference type="SUPFAM" id="SSF46894">
    <property type="entry name" value="C-terminal effector domain of the bipartite response regulators"/>
    <property type="match status" value="1"/>
</dbReference>
<evidence type="ECO:0000313" key="6">
    <source>
        <dbReference type="EMBL" id="QDY80475.1"/>
    </source>
</evidence>
<dbReference type="InterPro" id="IPR005158">
    <property type="entry name" value="BTAD"/>
</dbReference>
<dbReference type="GO" id="GO:0003677">
    <property type="term" value="F:DNA binding"/>
    <property type="evidence" value="ECO:0007669"/>
    <property type="project" value="UniProtKB-UniRule"/>
</dbReference>
<dbReference type="InterPro" id="IPR027417">
    <property type="entry name" value="P-loop_NTPase"/>
</dbReference>
<evidence type="ECO:0000256" key="3">
    <source>
        <dbReference type="ARBA" id="ARBA00023125"/>
    </source>
</evidence>
<dbReference type="SMART" id="SM01043">
    <property type="entry name" value="BTAD"/>
    <property type="match status" value="1"/>
</dbReference>
<dbReference type="CDD" id="cd15831">
    <property type="entry name" value="BTAD"/>
    <property type="match status" value="1"/>
</dbReference>
<dbReference type="Pfam" id="PF03704">
    <property type="entry name" value="BTAD"/>
    <property type="match status" value="1"/>
</dbReference>
<dbReference type="InterPro" id="IPR001867">
    <property type="entry name" value="OmpR/PhoB-type_DNA-bd"/>
</dbReference>
<dbReference type="InterPro" id="IPR011990">
    <property type="entry name" value="TPR-like_helical_dom_sf"/>
</dbReference>
<dbReference type="KEGG" id="sqz:FQU76_32620"/>
<dbReference type="OrthoDB" id="499349at2"/>
<reference evidence="6 7" key="1">
    <citation type="submission" date="2019-07" db="EMBL/GenBank/DDBJ databases">
        <authorList>
            <person name="Zhu P."/>
        </authorList>
    </citation>
    <scope>NUCLEOTIDE SEQUENCE [LARGE SCALE GENOMIC DNA]</scope>
    <source>
        <strain evidence="6 7">SSL-25</strain>
    </source>
</reference>
<proteinExistence type="inferred from homology"/>
<evidence type="ECO:0000256" key="1">
    <source>
        <dbReference type="ARBA" id="ARBA00005820"/>
    </source>
</evidence>
<keyword evidence="3 4" id="KW-0238">DNA-binding</keyword>
<dbReference type="InterPro" id="IPR058852">
    <property type="entry name" value="HTH_77"/>
</dbReference>
<dbReference type="EMBL" id="CP042266">
    <property type="protein sequence ID" value="QDY80475.1"/>
    <property type="molecule type" value="Genomic_DNA"/>
</dbReference>
<dbReference type="Pfam" id="PF25872">
    <property type="entry name" value="HTH_77"/>
    <property type="match status" value="1"/>
</dbReference>
<dbReference type="Gene3D" id="3.40.50.300">
    <property type="entry name" value="P-loop containing nucleotide triphosphate hydrolases"/>
    <property type="match status" value="1"/>
</dbReference>
<dbReference type="SMART" id="SM00862">
    <property type="entry name" value="Trans_reg_C"/>
    <property type="match status" value="1"/>
</dbReference>
<comment type="similarity">
    <text evidence="1">Belongs to the AfsR/DnrI/RedD regulatory family.</text>
</comment>
<dbReference type="PANTHER" id="PTHR47691:SF3">
    <property type="entry name" value="HTH-TYPE TRANSCRIPTIONAL REGULATOR RV0890C-RELATED"/>
    <property type="match status" value="1"/>
</dbReference>
<feature type="DNA-binding region" description="OmpR/PhoB-type" evidence="4">
    <location>
        <begin position="58"/>
        <end position="161"/>
    </location>
</feature>
<dbReference type="InterPro" id="IPR036388">
    <property type="entry name" value="WH-like_DNA-bd_sf"/>
</dbReference>
<dbReference type="GO" id="GO:0006355">
    <property type="term" value="P:regulation of DNA-templated transcription"/>
    <property type="evidence" value="ECO:0007669"/>
    <property type="project" value="InterPro"/>
</dbReference>
<keyword evidence="7" id="KW-1185">Reference proteome</keyword>
<gene>
    <name evidence="6" type="ORF">FQU76_32620</name>
</gene>
<dbReference type="Proteomes" id="UP000320580">
    <property type="component" value="Chromosome"/>
</dbReference>
<evidence type="ECO:0000259" key="5">
    <source>
        <dbReference type="PROSITE" id="PS51755"/>
    </source>
</evidence>
<dbReference type="Pfam" id="PF00486">
    <property type="entry name" value="Trans_reg_C"/>
    <property type="match status" value="1"/>
</dbReference>
<evidence type="ECO:0000256" key="2">
    <source>
        <dbReference type="ARBA" id="ARBA00023012"/>
    </source>
</evidence>
<dbReference type="Gene3D" id="1.10.10.10">
    <property type="entry name" value="Winged helix-like DNA-binding domain superfamily/Winged helix DNA-binding domain"/>
    <property type="match status" value="1"/>
</dbReference>
<dbReference type="GO" id="GO:0043531">
    <property type="term" value="F:ADP binding"/>
    <property type="evidence" value="ECO:0007669"/>
    <property type="project" value="InterPro"/>
</dbReference>
<sequence length="1138" mass="119196">MTRVRRGCSGPARRVFGGVRGGRDGGGCGRVRKVVVAGGTEGKGRRVYGERDREGGAYGAVATGGIGFGILGEVTVWAGDGGAVRVPELKVRTLLAALLVDPGRPVAAHRLIDDLWGDETPGNPQRALQAKVSQLRRVLAEAVPGGRELLVSRAPGYQLVPGEGALDAAVFRTLAARARRTPDPAVRAGLLERALAVWRGPAFADFAGEPFARAAAARWEEERLLVVEDRAEARLALGDHAALAAELAEPVTAHPLRERLRAAQLRALYASGRQAEALDGYASLRRALSEGLGVDPGPELVALHTAMLRQDPALDTPRAVAPEIPAEPPADASGPSRALAPIGRLVGREAAVAEVAGLLASRRLVTLTGPGGVGKTRLALTVAARLGDRFPDGVRLVELAGAGGEPAEVVAAELGLRDDGVWGVRSPGPPAERLAAALSGRRMLLLLDNCEQVVDRAAALVELLLRRAPGLVVLTTSREPLALAPETLWPVPPLDPDAAVRLFVERASAGAPGFRLDDGNRSAVAAVVRRLDGLPLALELAATRVRTLGVHRLPGLLDDRFRVLRAGRRDAPARQRTLRAVIDWSWELLSEPERVVLRRLSPHPDGYTLEAAEAVCAGDGIDPADVLDLLAGLVDRSLVQMVGDGERYRLLESVAAYCLERLRESGEPAAVRTRHLDYGVRLAEAAAPRLHGPGQWEQLTALDAENGNLRWAVETAGAGGDTDRALRIATALTWYWVLRGRLGEARRTLSAVRELPGGAPVLRARALVAGTAVTIMAGDSGNRAALIAAALAETAAVGREPAECAEEMPDPELTRAHWLLGHALHGTGDLAAGEALTGPALDGFRSLGDRWGEAAALADRATQRLLRGALTAARADALRAAELFDEAGDACAKLWPVFPLTAVAEIHGDYATARRLREEGLATARRFGLSTQVPELLSGLGRIALLTGDFAAARDHHERALRAAAALDFRSGEINALIGLGLGARREGRPEAAERHLREVLDWHREVGLEGGNALILAELGFLAAEAGEVGEALRLQAEGYAAAVSTRDPRAVALALEGFADALAAAGRGESAALLLGCADAARTATGAPLAAAERGDVDRVTAAVRPVLGGGVFAAAFTRGALLTPEAALAAAGVVV</sequence>
<accession>A0A5B8JFB1</accession>
<dbReference type="PANTHER" id="PTHR47691">
    <property type="entry name" value="REGULATOR-RELATED"/>
    <property type="match status" value="1"/>
</dbReference>
<dbReference type="AlphaFoldDB" id="A0A5B8JFB1"/>
<evidence type="ECO:0000313" key="7">
    <source>
        <dbReference type="Proteomes" id="UP000320580"/>
    </source>
</evidence>
<dbReference type="GO" id="GO:0000160">
    <property type="term" value="P:phosphorelay signal transduction system"/>
    <property type="evidence" value="ECO:0007669"/>
    <property type="project" value="UniProtKB-KW"/>
</dbReference>